<evidence type="ECO:0000256" key="11">
    <source>
        <dbReference type="ARBA" id="ARBA00023136"/>
    </source>
</evidence>
<dbReference type="STRING" id="637679.GCA_001550055_03627"/>
<dbReference type="InterPro" id="IPR001789">
    <property type="entry name" value="Sig_transdc_resp-reg_receiver"/>
</dbReference>
<evidence type="ECO:0000256" key="12">
    <source>
        <dbReference type="PROSITE-ProRule" id="PRU00169"/>
    </source>
</evidence>
<evidence type="ECO:0000256" key="9">
    <source>
        <dbReference type="ARBA" id="ARBA00022840"/>
    </source>
</evidence>
<dbReference type="Gene3D" id="3.40.50.2300">
    <property type="match status" value="1"/>
</dbReference>
<dbReference type="SUPFAM" id="SSF52172">
    <property type="entry name" value="CheY-like"/>
    <property type="match status" value="1"/>
</dbReference>
<gene>
    <name evidence="18" type="ORF">SAMN04488071_2462</name>
</gene>
<dbReference type="Gene3D" id="6.10.340.10">
    <property type="match status" value="1"/>
</dbReference>
<dbReference type="PANTHER" id="PTHR43047">
    <property type="entry name" value="TWO-COMPONENT HISTIDINE PROTEIN KINASE"/>
    <property type="match status" value="1"/>
</dbReference>
<dbReference type="CDD" id="cd17546">
    <property type="entry name" value="REC_hyHK_CKI1_RcsC-like"/>
    <property type="match status" value="1"/>
</dbReference>
<dbReference type="GO" id="GO:0005886">
    <property type="term" value="C:plasma membrane"/>
    <property type="evidence" value="ECO:0007669"/>
    <property type="project" value="TreeGrafter"/>
</dbReference>
<dbReference type="InterPro" id="IPR005467">
    <property type="entry name" value="His_kinase_dom"/>
</dbReference>
<evidence type="ECO:0000259" key="16">
    <source>
        <dbReference type="PROSITE" id="PS50110"/>
    </source>
</evidence>
<keyword evidence="6 14" id="KW-0812">Transmembrane</keyword>
<evidence type="ECO:0000313" key="19">
    <source>
        <dbReference type="Proteomes" id="UP000183685"/>
    </source>
</evidence>
<proteinExistence type="predicted"/>
<dbReference type="SMART" id="SM00388">
    <property type="entry name" value="HisKA"/>
    <property type="match status" value="1"/>
</dbReference>
<dbReference type="PROSITE" id="PS50109">
    <property type="entry name" value="HIS_KIN"/>
    <property type="match status" value="1"/>
</dbReference>
<dbReference type="Pfam" id="PF02518">
    <property type="entry name" value="HATPase_c"/>
    <property type="match status" value="1"/>
</dbReference>
<reference evidence="18 19" key="1">
    <citation type="submission" date="2016-10" db="EMBL/GenBank/DDBJ databases">
        <authorList>
            <person name="de Groot N.N."/>
        </authorList>
    </citation>
    <scope>NUCLEOTIDE SEQUENCE [LARGE SCALE GENOMIC DNA]</scope>
    <source>
        <strain evidence="18 19">CGMCC 1.9109</strain>
    </source>
</reference>
<evidence type="ECO:0000256" key="6">
    <source>
        <dbReference type="ARBA" id="ARBA00022692"/>
    </source>
</evidence>
<evidence type="ECO:0000256" key="1">
    <source>
        <dbReference type="ARBA" id="ARBA00000085"/>
    </source>
</evidence>
<dbReference type="SMART" id="SM00387">
    <property type="entry name" value="HATPase_c"/>
    <property type="match status" value="1"/>
</dbReference>
<dbReference type="InterPro" id="IPR003594">
    <property type="entry name" value="HATPase_dom"/>
</dbReference>
<dbReference type="PANTHER" id="PTHR43047:SF72">
    <property type="entry name" value="OSMOSENSING HISTIDINE PROTEIN KINASE SLN1"/>
    <property type="match status" value="1"/>
</dbReference>
<dbReference type="OrthoDB" id="9801651at2"/>
<evidence type="ECO:0000256" key="8">
    <source>
        <dbReference type="ARBA" id="ARBA00022777"/>
    </source>
</evidence>
<dbReference type="SMART" id="SM00448">
    <property type="entry name" value="REC"/>
    <property type="match status" value="1"/>
</dbReference>
<evidence type="ECO:0000256" key="4">
    <source>
        <dbReference type="ARBA" id="ARBA00022553"/>
    </source>
</evidence>
<dbReference type="InterPro" id="IPR003661">
    <property type="entry name" value="HisK_dim/P_dom"/>
</dbReference>
<evidence type="ECO:0000256" key="5">
    <source>
        <dbReference type="ARBA" id="ARBA00022679"/>
    </source>
</evidence>
<evidence type="ECO:0000256" key="3">
    <source>
        <dbReference type="ARBA" id="ARBA00012438"/>
    </source>
</evidence>
<dbReference type="GO" id="GO:0005524">
    <property type="term" value="F:ATP binding"/>
    <property type="evidence" value="ECO:0007669"/>
    <property type="project" value="UniProtKB-KW"/>
</dbReference>
<sequence length="864" mass="93847">MQFGAVNRFKRFKRSLAYSALLGLGWRIAVIIGFVTISGFLIINKALERNKLNELEVFIKERAARESQIFETISKAHTQATTALLQALNADPADGQDDAAVSTAFDRYFPLQDDGTRRSVDALFDGAPLGVAGRISGMGAFIKAGEALTAKDKRMLLSAFLTAYRVGQAQFQDLPSLYFFTPDNSLLIHAPTRPDRLMFYRKEAPASFDFSSQELVQITLPANNPDGEMRCTSLRPIIYDQTGATWTTGCHTPVYANGKHIGAWGSSILLDNLLENAIADVPEGATNMIITADGKLIAHPTLTKQGQTNDRLLDITTSDNPDLKEIYDAIQGHAEADVFVTTIKPTDCYVAVGRIKGPDWYFVTVHPQDLILADARDSAGVLLYVGFAGLLLALASLLFAIRSDIVKPLRALVRHNQSLARGKFTSMPPEIGKNKAGLNELDQLARSSASMARRLSEAFTTLEQRVEERTHDLEAAKTQAEKANAAKSDFLANMSHEIRTPLTGIVGMLDILSGEDLPDSSKPYVTMARQSADMMLELVNDILDLSRIEAGKTVLKPEPTSLGSLLNRTILSLAPLAAQKDLDLTLEDNTPEDLWVQIDQKALRQILINLIGNAIKFTDDGSVTVTASSRPVEGGQHSVTLHIRDTGKGIPREAQARLFDRFETVKENRTTGKSTGLGLAITRELVQLMNGWIAVESTPGQGATFIVTLRLHAADVPKGATADKQTGPDRDLKGVKLVAVDDNPVNRAVLKKLCESEGFDATVLPSGEDMIAHIAALQKEGDSPPDVFLMDINMPGKDGMETLRDIRALGGWAKGIPAIAFTAHAVVGVVDDLKAGGMQGYVGKPIDRQAFLAEIRRCLSESVL</sequence>
<dbReference type="Gene3D" id="3.30.450.20">
    <property type="entry name" value="PAS domain"/>
    <property type="match status" value="1"/>
</dbReference>
<comment type="subcellular location">
    <subcellularLocation>
        <location evidence="2">Membrane</location>
    </subcellularLocation>
</comment>
<keyword evidence="8 18" id="KW-0418">Kinase</keyword>
<feature type="domain" description="Response regulatory" evidence="16">
    <location>
        <begin position="736"/>
        <end position="859"/>
    </location>
</feature>
<evidence type="ECO:0000256" key="10">
    <source>
        <dbReference type="ARBA" id="ARBA00022989"/>
    </source>
</evidence>
<organism evidence="18 19">
    <name type="scientific">Kordiimonas lacus</name>
    <dbReference type="NCBI Taxonomy" id="637679"/>
    <lineage>
        <taxon>Bacteria</taxon>
        <taxon>Pseudomonadati</taxon>
        <taxon>Pseudomonadota</taxon>
        <taxon>Alphaproteobacteria</taxon>
        <taxon>Kordiimonadales</taxon>
        <taxon>Kordiimonadaceae</taxon>
        <taxon>Kordiimonas</taxon>
    </lineage>
</organism>
<dbReference type="Proteomes" id="UP000183685">
    <property type="component" value="Unassembled WGS sequence"/>
</dbReference>
<dbReference type="CDD" id="cd00082">
    <property type="entry name" value="HisKA"/>
    <property type="match status" value="1"/>
</dbReference>
<dbReference type="Pfam" id="PF00072">
    <property type="entry name" value="Response_reg"/>
    <property type="match status" value="1"/>
</dbReference>
<keyword evidence="10 14" id="KW-1133">Transmembrane helix</keyword>
<evidence type="ECO:0000256" key="7">
    <source>
        <dbReference type="ARBA" id="ARBA00022741"/>
    </source>
</evidence>
<evidence type="ECO:0000256" key="2">
    <source>
        <dbReference type="ARBA" id="ARBA00004370"/>
    </source>
</evidence>
<dbReference type="InterPro" id="IPR004358">
    <property type="entry name" value="Sig_transdc_His_kin-like_C"/>
</dbReference>
<dbReference type="Gene3D" id="1.10.287.130">
    <property type="match status" value="1"/>
</dbReference>
<dbReference type="PROSITE" id="PS50885">
    <property type="entry name" value="HAMP"/>
    <property type="match status" value="1"/>
</dbReference>
<dbReference type="FunFam" id="3.30.565.10:FF:000006">
    <property type="entry name" value="Sensor histidine kinase WalK"/>
    <property type="match status" value="1"/>
</dbReference>
<feature type="modified residue" description="4-aspartylphosphate" evidence="12">
    <location>
        <position position="791"/>
    </location>
</feature>
<evidence type="ECO:0000259" key="15">
    <source>
        <dbReference type="PROSITE" id="PS50109"/>
    </source>
</evidence>
<dbReference type="PROSITE" id="PS50110">
    <property type="entry name" value="RESPONSE_REGULATORY"/>
    <property type="match status" value="1"/>
</dbReference>
<dbReference type="GO" id="GO:0000155">
    <property type="term" value="F:phosphorelay sensor kinase activity"/>
    <property type="evidence" value="ECO:0007669"/>
    <property type="project" value="InterPro"/>
</dbReference>
<keyword evidence="11 14" id="KW-0472">Membrane</keyword>
<comment type="catalytic activity">
    <reaction evidence="1">
        <text>ATP + protein L-histidine = ADP + protein N-phospho-L-histidine.</text>
        <dbReference type="EC" id="2.7.13.3"/>
    </reaction>
</comment>
<dbReference type="InterPro" id="IPR011006">
    <property type="entry name" value="CheY-like_superfamily"/>
</dbReference>
<dbReference type="InterPro" id="IPR036097">
    <property type="entry name" value="HisK_dim/P_sf"/>
</dbReference>
<keyword evidence="4 12" id="KW-0597">Phosphoprotein</keyword>
<evidence type="ECO:0000256" key="13">
    <source>
        <dbReference type="SAM" id="Coils"/>
    </source>
</evidence>
<protein>
    <recommendedName>
        <fullName evidence="3">histidine kinase</fullName>
        <ecNumber evidence="3">2.7.13.3</ecNumber>
    </recommendedName>
</protein>
<dbReference type="CDD" id="cd16922">
    <property type="entry name" value="HATPase_EvgS-ArcB-TorS-like"/>
    <property type="match status" value="1"/>
</dbReference>
<feature type="coiled-coil region" evidence="13">
    <location>
        <begin position="463"/>
        <end position="493"/>
    </location>
</feature>
<dbReference type="SUPFAM" id="SSF47384">
    <property type="entry name" value="Homodimeric domain of signal transducing histidine kinase"/>
    <property type="match status" value="1"/>
</dbReference>
<dbReference type="AlphaFoldDB" id="A0A1G7BD53"/>
<evidence type="ECO:0000259" key="17">
    <source>
        <dbReference type="PROSITE" id="PS50885"/>
    </source>
</evidence>
<feature type="transmembrane region" description="Helical" evidence="14">
    <location>
        <begin position="21"/>
        <end position="43"/>
    </location>
</feature>
<dbReference type="FunFam" id="1.10.287.130:FF:000004">
    <property type="entry name" value="Ethylene receptor 1"/>
    <property type="match status" value="1"/>
</dbReference>
<feature type="transmembrane region" description="Helical" evidence="14">
    <location>
        <begin position="381"/>
        <end position="401"/>
    </location>
</feature>
<keyword evidence="19" id="KW-1185">Reference proteome</keyword>
<dbReference type="EC" id="2.7.13.3" evidence="3"/>
<evidence type="ECO:0000256" key="14">
    <source>
        <dbReference type="SAM" id="Phobius"/>
    </source>
</evidence>
<dbReference type="GO" id="GO:0009927">
    <property type="term" value="F:histidine phosphotransfer kinase activity"/>
    <property type="evidence" value="ECO:0007669"/>
    <property type="project" value="TreeGrafter"/>
</dbReference>
<keyword evidence="7" id="KW-0547">Nucleotide-binding</keyword>
<dbReference type="InterPro" id="IPR003660">
    <property type="entry name" value="HAMP_dom"/>
</dbReference>
<dbReference type="PRINTS" id="PR00344">
    <property type="entry name" value="BCTRLSENSOR"/>
</dbReference>
<dbReference type="RefSeq" id="WP_068307590.1">
    <property type="nucleotide sequence ID" value="NZ_FNAK01000005.1"/>
</dbReference>
<dbReference type="EMBL" id="FNAK01000005">
    <property type="protein sequence ID" value="SDE24892.1"/>
    <property type="molecule type" value="Genomic_DNA"/>
</dbReference>
<keyword evidence="13" id="KW-0175">Coiled coil</keyword>
<evidence type="ECO:0000313" key="18">
    <source>
        <dbReference type="EMBL" id="SDE24892.1"/>
    </source>
</evidence>
<name>A0A1G7BD53_9PROT</name>
<dbReference type="InterPro" id="IPR036890">
    <property type="entry name" value="HATPase_C_sf"/>
</dbReference>
<feature type="domain" description="HAMP" evidence="17">
    <location>
        <begin position="403"/>
        <end position="460"/>
    </location>
</feature>
<dbReference type="SUPFAM" id="SSF55874">
    <property type="entry name" value="ATPase domain of HSP90 chaperone/DNA topoisomerase II/histidine kinase"/>
    <property type="match status" value="1"/>
</dbReference>
<keyword evidence="9" id="KW-0067">ATP-binding</keyword>
<dbReference type="Gene3D" id="3.30.565.10">
    <property type="entry name" value="Histidine kinase-like ATPase, C-terminal domain"/>
    <property type="match status" value="1"/>
</dbReference>
<dbReference type="Pfam" id="PF00512">
    <property type="entry name" value="HisKA"/>
    <property type="match status" value="1"/>
</dbReference>
<keyword evidence="5" id="KW-0808">Transferase</keyword>
<accession>A0A1G7BD53</accession>
<feature type="domain" description="Histidine kinase" evidence="15">
    <location>
        <begin position="493"/>
        <end position="713"/>
    </location>
</feature>